<dbReference type="Pfam" id="PF12727">
    <property type="entry name" value="PBP_like"/>
    <property type="match status" value="1"/>
</dbReference>
<comment type="caution">
    <text evidence="8">The sequence shown here is derived from an EMBL/GenBank/DDBJ whole genome shotgun (WGS) entry which is preliminary data.</text>
</comment>
<dbReference type="AlphaFoldDB" id="A0A7V4E3U5"/>
<organism evidence="8">
    <name type="scientific">candidate division WOR-3 bacterium</name>
    <dbReference type="NCBI Taxonomy" id="2052148"/>
    <lineage>
        <taxon>Bacteria</taxon>
        <taxon>Bacteria division WOR-3</taxon>
    </lineage>
</organism>
<dbReference type="Pfam" id="PF00994">
    <property type="entry name" value="MoCF_biosynth"/>
    <property type="match status" value="1"/>
</dbReference>
<keyword evidence="6" id="KW-0808">Transferase</keyword>
<dbReference type="NCBIfam" id="NF011068">
    <property type="entry name" value="PRK14498.1"/>
    <property type="match status" value="1"/>
</dbReference>
<comment type="pathway">
    <text evidence="2 6">Cofactor biosynthesis; molybdopterin biosynthesis.</text>
</comment>
<comment type="cofactor">
    <cofactor evidence="6">
        <name>Mg(2+)</name>
        <dbReference type="ChEBI" id="CHEBI:18420"/>
    </cofactor>
</comment>
<dbReference type="Gene3D" id="2.170.190.11">
    <property type="entry name" value="Molybdopterin biosynthesis moea protein, domain 3"/>
    <property type="match status" value="1"/>
</dbReference>
<dbReference type="CDD" id="cd00887">
    <property type="entry name" value="MoeA"/>
    <property type="match status" value="1"/>
</dbReference>
<accession>A0A7V4E3U5</accession>
<reference evidence="8" key="1">
    <citation type="journal article" date="2020" name="mSystems">
        <title>Genome- and Community-Level Interaction Insights into Carbon Utilization and Element Cycling Functions of Hydrothermarchaeota in Hydrothermal Sediment.</title>
        <authorList>
            <person name="Zhou Z."/>
            <person name="Liu Y."/>
            <person name="Xu W."/>
            <person name="Pan J."/>
            <person name="Luo Z.H."/>
            <person name="Li M."/>
        </authorList>
    </citation>
    <scope>NUCLEOTIDE SEQUENCE [LARGE SCALE GENOMIC DNA]</scope>
    <source>
        <strain evidence="8">SpSt-69</strain>
    </source>
</reference>
<keyword evidence="6" id="KW-0500">Molybdenum</keyword>
<comment type="function">
    <text evidence="1 6">Catalyzes the insertion of molybdate into adenylated molybdopterin with the concomitant release of AMP.</text>
</comment>
<evidence type="ECO:0000256" key="4">
    <source>
        <dbReference type="ARBA" id="ARBA00023150"/>
    </source>
</evidence>
<evidence type="ECO:0000313" key="8">
    <source>
        <dbReference type="EMBL" id="HGL16930.1"/>
    </source>
</evidence>
<dbReference type="Gene3D" id="2.40.340.10">
    <property type="entry name" value="MoeA, C-terminal, domain IV"/>
    <property type="match status" value="1"/>
</dbReference>
<dbReference type="SUPFAM" id="SSF63867">
    <property type="entry name" value="MoeA C-terminal domain-like"/>
    <property type="match status" value="1"/>
</dbReference>
<keyword evidence="6" id="KW-0460">Magnesium</keyword>
<dbReference type="Pfam" id="PF03454">
    <property type="entry name" value="MoeA_C"/>
    <property type="match status" value="1"/>
</dbReference>
<dbReference type="Gene3D" id="3.90.105.10">
    <property type="entry name" value="Molybdopterin biosynthesis moea protein, domain 2"/>
    <property type="match status" value="1"/>
</dbReference>
<dbReference type="NCBIfam" id="TIGR00177">
    <property type="entry name" value="molyb_syn"/>
    <property type="match status" value="1"/>
</dbReference>
<dbReference type="SUPFAM" id="SSF53218">
    <property type="entry name" value="Molybdenum cofactor biosynthesis proteins"/>
    <property type="match status" value="1"/>
</dbReference>
<evidence type="ECO:0000256" key="1">
    <source>
        <dbReference type="ARBA" id="ARBA00002901"/>
    </source>
</evidence>
<dbReference type="GO" id="GO:0046872">
    <property type="term" value="F:metal ion binding"/>
    <property type="evidence" value="ECO:0007669"/>
    <property type="project" value="UniProtKB-UniRule"/>
</dbReference>
<dbReference type="InterPro" id="IPR005110">
    <property type="entry name" value="MoeA_linker/N"/>
</dbReference>
<proteinExistence type="inferred from homology"/>
<name>A0A7V4E3U5_UNCW3</name>
<dbReference type="InterPro" id="IPR024370">
    <property type="entry name" value="PBP_domain"/>
</dbReference>
<protein>
    <recommendedName>
        <fullName evidence="6">Molybdopterin molybdenumtransferase</fullName>
        <ecNumber evidence="6">2.10.1.1</ecNumber>
    </recommendedName>
</protein>
<comment type="catalytic activity">
    <reaction evidence="5">
        <text>adenylyl-molybdopterin + molybdate = Mo-molybdopterin + AMP + H(+)</text>
        <dbReference type="Rhea" id="RHEA:35047"/>
        <dbReference type="ChEBI" id="CHEBI:15378"/>
        <dbReference type="ChEBI" id="CHEBI:36264"/>
        <dbReference type="ChEBI" id="CHEBI:62727"/>
        <dbReference type="ChEBI" id="CHEBI:71302"/>
        <dbReference type="ChEBI" id="CHEBI:456215"/>
        <dbReference type="EC" id="2.10.1.1"/>
    </reaction>
</comment>
<dbReference type="InterPro" id="IPR005111">
    <property type="entry name" value="MoeA_C_domain_IV"/>
</dbReference>
<dbReference type="Gene3D" id="3.40.980.10">
    <property type="entry name" value="MoaB/Mog-like domain"/>
    <property type="match status" value="1"/>
</dbReference>
<gene>
    <name evidence="8" type="ORF">ENU66_01120</name>
</gene>
<evidence type="ECO:0000256" key="6">
    <source>
        <dbReference type="RuleBase" id="RU365090"/>
    </source>
</evidence>
<evidence type="ECO:0000256" key="2">
    <source>
        <dbReference type="ARBA" id="ARBA00005046"/>
    </source>
</evidence>
<dbReference type="InterPro" id="IPR038987">
    <property type="entry name" value="MoeA-like"/>
</dbReference>
<dbReference type="SUPFAM" id="SSF63882">
    <property type="entry name" value="MoeA N-terminal region -like"/>
    <property type="match status" value="1"/>
</dbReference>
<evidence type="ECO:0000256" key="5">
    <source>
        <dbReference type="ARBA" id="ARBA00047317"/>
    </source>
</evidence>
<dbReference type="PROSITE" id="PS01079">
    <property type="entry name" value="MOCF_BIOSYNTHESIS_2"/>
    <property type="match status" value="1"/>
</dbReference>
<evidence type="ECO:0000259" key="7">
    <source>
        <dbReference type="SMART" id="SM00852"/>
    </source>
</evidence>
<dbReference type="InterPro" id="IPR036425">
    <property type="entry name" value="MoaB/Mog-like_dom_sf"/>
</dbReference>
<dbReference type="GO" id="GO:0005829">
    <property type="term" value="C:cytosol"/>
    <property type="evidence" value="ECO:0007669"/>
    <property type="project" value="TreeGrafter"/>
</dbReference>
<dbReference type="SMART" id="SM00852">
    <property type="entry name" value="MoCF_biosynth"/>
    <property type="match status" value="1"/>
</dbReference>
<evidence type="ECO:0000256" key="3">
    <source>
        <dbReference type="ARBA" id="ARBA00010763"/>
    </source>
</evidence>
<dbReference type="InterPro" id="IPR008284">
    <property type="entry name" value="MoCF_biosynth_CS"/>
</dbReference>
<feature type="domain" description="MoaB/Mog" evidence="7">
    <location>
        <begin position="176"/>
        <end position="313"/>
    </location>
</feature>
<keyword evidence="4 6" id="KW-0501">Molybdenum cofactor biosynthesis</keyword>
<keyword evidence="6" id="KW-0479">Metal-binding</keyword>
<dbReference type="SUPFAM" id="SSF53850">
    <property type="entry name" value="Periplasmic binding protein-like II"/>
    <property type="match status" value="1"/>
</dbReference>
<dbReference type="InterPro" id="IPR001453">
    <property type="entry name" value="MoaB/Mog_dom"/>
</dbReference>
<dbReference type="Pfam" id="PF03453">
    <property type="entry name" value="MoeA_N"/>
    <property type="match status" value="1"/>
</dbReference>
<dbReference type="UniPathway" id="UPA00344"/>
<comment type="similarity">
    <text evidence="3 6">Belongs to the MoeA family.</text>
</comment>
<dbReference type="EC" id="2.10.1.1" evidence="6"/>
<sequence length="634" mass="71071">MKKYFLERTEPEEAKQIIFETLKKLLTPERIGTEHIPVANSSGRILIKSLRARFPVPREYLSAMDGVATRAELTAGASPSNPVILKKGEYVPINTGNLIPEGFDCVVRREDYWEEEDSIVVRTPHQRYQNVRVPGEDVLPFDLIAENWRVIDGKIVALAVQSGIEEVEVLRPLAALFIPTGNELLRPGSEFSRGKVYETNSLIFSDILRKLGILVKIHDIVPDDPEKLREVFEEASKYYHMVFVCGGTSAGEYDFTAQILKEKGELLIHGLNLRPGKPFVFGVLNHTPFFGVPGYPGAALFSYEYVVLPVLKDFLGYIEGSATLQAKAGRKISASEGEDHLFNVVVSKVGSDYYFYPIKQGSGPLSPFIRRSGYVVVEKGLEGLEENAVKEVYISVRKELVDKSILFVGSHDLSLDILKEILWREWRVALNIVNVGSLGGMNAIKKGSAHISGVHLLDERDGTYNISFAKELGLKNFVLLPFLKREQGFLVREELSDKIKSFKDVRDMGLSFVTRQRGSGTRILTDYLLKNEGIEPSEIKGYGNDVLNHLEVGHYVKVGMADVGVGIKPIAKLLGLSFIPIAEEEYDLLISRDFLRDDRFRYLSLAIRSKEFVEEITILGGYKHVFSEVPKLEG</sequence>
<dbReference type="EMBL" id="DTDJ01000012">
    <property type="protein sequence ID" value="HGL16930.1"/>
    <property type="molecule type" value="Genomic_DNA"/>
</dbReference>
<dbReference type="InterPro" id="IPR036688">
    <property type="entry name" value="MoeA_C_domain_IV_sf"/>
</dbReference>
<dbReference type="GO" id="GO:0006777">
    <property type="term" value="P:Mo-molybdopterin cofactor biosynthetic process"/>
    <property type="evidence" value="ECO:0007669"/>
    <property type="project" value="UniProtKB-UniRule"/>
</dbReference>
<dbReference type="PANTHER" id="PTHR10192:SF16">
    <property type="entry name" value="MOLYBDOPTERIN MOLYBDENUMTRANSFERASE"/>
    <property type="match status" value="1"/>
</dbReference>
<dbReference type="PANTHER" id="PTHR10192">
    <property type="entry name" value="MOLYBDOPTERIN BIOSYNTHESIS PROTEIN"/>
    <property type="match status" value="1"/>
</dbReference>
<dbReference type="GO" id="GO:0061599">
    <property type="term" value="F:molybdopterin molybdotransferase activity"/>
    <property type="evidence" value="ECO:0007669"/>
    <property type="project" value="UniProtKB-UniRule"/>
</dbReference>
<dbReference type="InterPro" id="IPR036135">
    <property type="entry name" value="MoeA_linker/N_sf"/>
</dbReference>